<dbReference type="eggNOG" id="KOG2761">
    <property type="taxonomic scope" value="Eukaryota"/>
</dbReference>
<dbReference type="GO" id="GO:0006869">
    <property type="term" value="P:lipid transport"/>
    <property type="evidence" value="ECO:0007669"/>
    <property type="project" value="UniProtKB-KW"/>
</dbReference>
<evidence type="ECO:0000313" key="20">
    <source>
        <dbReference type="Proteomes" id="UP000027135"/>
    </source>
</evidence>
<dbReference type="PROSITE" id="PS50848">
    <property type="entry name" value="START"/>
    <property type="match status" value="1"/>
</dbReference>
<evidence type="ECO:0000256" key="8">
    <source>
        <dbReference type="ARBA" id="ARBA00022990"/>
    </source>
</evidence>
<keyword evidence="7" id="KW-0282">Flagellum</keyword>
<keyword evidence="9" id="KW-0445">Lipid transport</keyword>
<evidence type="ECO:0000256" key="2">
    <source>
        <dbReference type="ARBA" id="ARBA00004370"/>
    </source>
</evidence>
<keyword evidence="12" id="KW-0472">Membrane</keyword>
<dbReference type="InterPro" id="IPR051213">
    <property type="entry name" value="START_lipid_transfer"/>
</dbReference>
<keyword evidence="6" id="KW-0597">Phosphoprotein</keyword>
<name>A0A067RPP7_ZOONE</name>
<dbReference type="InParanoid" id="A0A067RPP7"/>
<dbReference type="GO" id="GO:0005829">
    <property type="term" value="C:cytosol"/>
    <property type="evidence" value="ECO:0007669"/>
    <property type="project" value="UniProtKB-ARBA"/>
</dbReference>
<dbReference type="InterPro" id="IPR002913">
    <property type="entry name" value="START_lipid-bd_dom"/>
</dbReference>
<dbReference type="FunFam" id="3.30.530.20:FF:000008">
    <property type="entry name" value="START domain containing 10"/>
    <property type="match status" value="1"/>
</dbReference>
<keyword evidence="13" id="KW-0966">Cell projection</keyword>
<evidence type="ECO:0000259" key="18">
    <source>
        <dbReference type="PROSITE" id="PS50848"/>
    </source>
</evidence>
<dbReference type="OrthoDB" id="5403181at2759"/>
<proteinExistence type="predicted"/>
<dbReference type="GO" id="GO:0031514">
    <property type="term" value="C:motile cilium"/>
    <property type="evidence" value="ECO:0007669"/>
    <property type="project" value="UniProtKB-SubCell"/>
</dbReference>
<dbReference type="CDD" id="cd08871">
    <property type="entry name" value="START_STARD10-like"/>
    <property type="match status" value="1"/>
</dbReference>
<keyword evidence="8" id="KW-0007">Acetylation</keyword>
<dbReference type="AlphaFoldDB" id="A0A067RPP7"/>
<evidence type="ECO:0000256" key="10">
    <source>
        <dbReference type="ARBA" id="ARBA00023069"/>
    </source>
</evidence>
<evidence type="ECO:0000256" key="9">
    <source>
        <dbReference type="ARBA" id="ARBA00023055"/>
    </source>
</evidence>
<evidence type="ECO:0000256" key="12">
    <source>
        <dbReference type="ARBA" id="ARBA00023136"/>
    </source>
</evidence>
<evidence type="ECO:0000313" key="19">
    <source>
        <dbReference type="EMBL" id="KDR21679.1"/>
    </source>
</evidence>
<dbReference type="GO" id="GO:0008289">
    <property type="term" value="F:lipid binding"/>
    <property type="evidence" value="ECO:0007669"/>
    <property type="project" value="UniProtKB-KW"/>
</dbReference>
<evidence type="ECO:0000256" key="5">
    <source>
        <dbReference type="ARBA" id="ARBA00022490"/>
    </source>
</evidence>
<protein>
    <recommendedName>
        <fullName evidence="14">START domain-containing protein 10</fullName>
    </recommendedName>
    <alternativeName>
        <fullName evidence="15">PCTP-like protein</fullName>
    </alternativeName>
    <alternativeName>
        <fullName evidence="16">StAR-related lipid transfer protein 10</fullName>
    </alternativeName>
</protein>
<evidence type="ECO:0000256" key="11">
    <source>
        <dbReference type="ARBA" id="ARBA00023121"/>
    </source>
</evidence>
<keyword evidence="11" id="KW-0446">Lipid-binding</keyword>
<dbReference type="SUPFAM" id="SSF55961">
    <property type="entry name" value="Bet v1-like"/>
    <property type="match status" value="1"/>
</dbReference>
<evidence type="ECO:0000256" key="16">
    <source>
        <dbReference type="ARBA" id="ARBA00080073"/>
    </source>
</evidence>
<feature type="region of interest" description="Disordered" evidence="17">
    <location>
        <begin position="248"/>
        <end position="268"/>
    </location>
</feature>
<dbReference type="PANTHER" id="PTHR19308">
    <property type="entry name" value="PHOSPHATIDYLCHOLINE TRANSFER PROTEIN"/>
    <property type="match status" value="1"/>
</dbReference>
<dbReference type="PANTHER" id="PTHR19308:SF14">
    <property type="entry name" value="START DOMAIN-CONTAINING PROTEIN"/>
    <property type="match status" value="1"/>
</dbReference>
<keyword evidence="20" id="KW-1185">Reference proteome</keyword>
<dbReference type="STRING" id="136037.A0A067RPP7"/>
<dbReference type="InterPro" id="IPR041951">
    <property type="entry name" value="STARD10_START"/>
</dbReference>
<sequence>MDVGIVKVAEDKDFEKLKKLVDDHTGWKLDYNKSTTKVWTKSVPKTSFKMIKICTFFAEVSPQQIYDVLHDPDYRKVWDQHMIESRDIGCLNPNNDVGYYAMSCPAPLRNRDFILQRSWLDTGQEQFIINHSVFHRDFPPKRGFIRATSYLTGFLIRPSGPAGSELSYVSQTDPQGTLPPWLVNKVTQIFAPKLVKKLFKASKAYPEWKKQNSPNWKPWHNPEQMTAPRITVQDCIKTSDNIFHEGEDLEVDEQSFGSNLNHLDEDSD</sequence>
<keyword evidence="5" id="KW-0963">Cytoplasm</keyword>
<dbReference type="InterPro" id="IPR023393">
    <property type="entry name" value="START-like_dom_sf"/>
</dbReference>
<gene>
    <name evidence="19" type="ORF">L798_03804</name>
</gene>
<keyword evidence="4" id="KW-0813">Transport</keyword>
<dbReference type="EMBL" id="KK852543">
    <property type="protein sequence ID" value="KDR21679.1"/>
    <property type="molecule type" value="Genomic_DNA"/>
</dbReference>
<keyword evidence="10" id="KW-0969">Cilium</keyword>
<reference evidence="19 20" key="1">
    <citation type="journal article" date="2014" name="Nat. Commun.">
        <title>Molecular traces of alternative social organization in a termite genome.</title>
        <authorList>
            <person name="Terrapon N."/>
            <person name="Li C."/>
            <person name="Robertson H.M."/>
            <person name="Ji L."/>
            <person name="Meng X."/>
            <person name="Booth W."/>
            <person name="Chen Z."/>
            <person name="Childers C.P."/>
            <person name="Glastad K.M."/>
            <person name="Gokhale K."/>
            <person name="Gowin J."/>
            <person name="Gronenberg W."/>
            <person name="Hermansen R.A."/>
            <person name="Hu H."/>
            <person name="Hunt B.G."/>
            <person name="Huylmans A.K."/>
            <person name="Khalil S.M."/>
            <person name="Mitchell R.D."/>
            <person name="Munoz-Torres M.C."/>
            <person name="Mustard J.A."/>
            <person name="Pan H."/>
            <person name="Reese J.T."/>
            <person name="Scharf M.E."/>
            <person name="Sun F."/>
            <person name="Vogel H."/>
            <person name="Xiao J."/>
            <person name="Yang W."/>
            <person name="Yang Z."/>
            <person name="Yang Z."/>
            <person name="Zhou J."/>
            <person name="Zhu J."/>
            <person name="Brent C.S."/>
            <person name="Elsik C.G."/>
            <person name="Goodisman M.A."/>
            <person name="Liberles D.A."/>
            <person name="Roe R.M."/>
            <person name="Vargo E.L."/>
            <person name="Vilcinskas A."/>
            <person name="Wang J."/>
            <person name="Bornberg-Bauer E."/>
            <person name="Korb J."/>
            <person name="Zhang G."/>
            <person name="Liebig J."/>
        </authorList>
    </citation>
    <scope>NUCLEOTIDE SEQUENCE [LARGE SCALE GENOMIC DNA]</scope>
    <source>
        <tissue evidence="19">Whole organism</tissue>
    </source>
</reference>
<evidence type="ECO:0000256" key="13">
    <source>
        <dbReference type="ARBA" id="ARBA00023273"/>
    </source>
</evidence>
<evidence type="ECO:0000256" key="7">
    <source>
        <dbReference type="ARBA" id="ARBA00022846"/>
    </source>
</evidence>
<evidence type="ECO:0000256" key="15">
    <source>
        <dbReference type="ARBA" id="ARBA00076937"/>
    </source>
</evidence>
<evidence type="ECO:0000256" key="1">
    <source>
        <dbReference type="ARBA" id="ARBA00004230"/>
    </source>
</evidence>
<evidence type="ECO:0000256" key="6">
    <source>
        <dbReference type="ARBA" id="ARBA00022553"/>
    </source>
</evidence>
<feature type="domain" description="START" evidence="18">
    <location>
        <begin position="15"/>
        <end position="207"/>
    </location>
</feature>
<dbReference type="Gene3D" id="3.30.530.20">
    <property type="match status" value="1"/>
</dbReference>
<dbReference type="GO" id="GO:0016020">
    <property type="term" value="C:membrane"/>
    <property type="evidence" value="ECO:0007669"/>
    <property type="project" value="UniProtKB-SubCell"/>
</dbReference>
<comment type="subcellular location">
    <subcellularLocation>
        <location evidence="1">Cell projection</location>
        <location evidence="1">Cilium</location>
        <location evidence="1">Flagellum</location>
    </subcellularLocation>
    <subcellularLocation>
        <location evidence="3">Cytoplasm</location>
    </subcellularLocation>
    <subcellularLocation>
        <location evidence="2">Membrane</location>
    </subcellularLocation>
</comment>
<accession>A0A067RPP7</accession>
<dbReference type="Pfam" id="PF01852">
    <property type="entry name" value="START"/>
    <property type="match status" value="1"/>
</dbReference>
<evidence type="ECO:0000256" key="17">
    <source>
        <dbReference type="SAM" id="MobiDB-lite"/>
    </source>
</evidence>
<evidence type="ECO:0000256" key="4">
    <source>
        <dbReference type="ARBA" id="ARBA00022448"/>
    </source>
</evidence>
<evidence type="ECO:0000256" key="14">
    <source>
        <dbReference type="ARBA" id="ARBA00070345"/>
    </source>
</evidence>
<dbReference type="SMART" id="SM00234">
    <property type="entry name" value="START"/>
    <property type="match status" value="1"/>
</dbReference>
<evidence type="ECO:0000256" key="3">
    <source>
        <dbReference type="ARBA" id="ARBA00004496"/>
    </source>
</evidence>
<dbReference type="OMA" id="PNYKPWH"/>
<dbReference type="Proteomes" id="UP000027135">
    <property type="component" value="Unassembled WGS sequence"/>
</dbReference>
<organism evidence="19 20">
    <name type="scientific">Zootermopsis nevadensis</name>
    <name type="common">Dampwood termite</name>
    <dbReference type="NCBI Taxonomy" id="136037"/>
    <lineage>
        <taxon>Eukaryota</taxon>
        <taxon>Metazoa</taxon>
        <taxon>Ecdysozoa</taxon>
        <taxon>Arthropoda</taxon>
        <taxon>Hexapoda</taxon>
        <taxon>Insecta</taxon>
        <taxon>Pterygota</taxon>
        <taxon>Neoptera</taxon>
        <taxon>Polyneoptera</taxon>
        <taxon>Dictyoptera</taxon>
        <taxon>Blattodea</taxon>
        <taxon>Blattoidea</taxon>
        <taxon>Termitoidae</taxon>
        <taxon>Termopsidae</taxon>
        <taxon>Zootermopsis</taxon>
    </lineage>
</organism>